<accession>A0A5B7GK85</accession>
<reference evidence="2 3" key="1">
    <citation type="submission" date="2019-05" db="EMBL/GenBank/DDBJ databases">
        <title>Another draft genome of Portunus trituberculatus and its Hox gene families provides insights of decapod evolution.</title>
        <authorList>
            <person name="Jeong J.-H."/>
            <person name="Song I."/>
            <person name="Kim S."/>
            <person name="Choi T."/>
            <person name="Kim D."/>
            <person name="Ryu S."/>
            <person name="Kim W."/>
        </authorList>
    </citation>
    <scope>NUCLEOTIDE SEQUENCE [LARGE SCALE GENOMIC DNA]</scope>
    <source>
        <tissue evidence="2">Muscle</tissue>
    </source>
</reference>
<comment type="caution">
    <text evidence="2">The sequence shown here is derived from an EMBL/GenBank/DDBJ whole genome shotgun (WGS) entry which is preliminary data.</text>
</comment>
<feature type="region of interest" description="Disordered" evidence="1">
    <location>
        <begin position="1"/>
        <end position="37"/>
    </location>
</feature>
<organism evidence="2 3">
    <name type="scientific">Portunus trituberculatus</name>
    <name type="common">Swimming crab</name>
    <name type="synonym">Neptunus trituberculatus</name>
    <dbReference type="NCBI Taxonomy" id="210409"/>
    <lineage>
        <taxon>Eukaryota</taxon>
        <taxon>Metazoa</taxon>
        <taxon>Ecdysozoa</taxon>
        <taxon>Arthropoda</taxon>
        <taxon>Crustacea</taxon>
        <taxon>Multicrustacea</taxon>
        <taxon>Malacostraca</taxon>
        <taxon>Eumalacostraca</taxon>
        <taxon>Eucarida</taxon>
        <taxon>Decapoda</taxon>
        <taxon>Pleocyemata</taxon>
        <taxon>Brachyura</taxon>
        <taxon>Eubrachyura</taxon>
        <taxon>Portunoidea</taxon>
        <taxon>Portunidae</taxon>
        <taxon>Portuninae</taxon>
        <taxon>Portunus</taxon>
    </lineage>
</organism>
<evidence type="ECO:0000313" key="2">
    <source>
        <dbReference type="EMBL" id="MPC57956.1"/>
    </source>
</evidence>
<evidence type="ECO:0000256" key="1">
    <source>
        <dbReference type="SAM" id="MobiDB-lite"/>
    </source>
</evidence>
<dbReference type="EMBL" id="VSRR010015226">
    <property type="protein sequence ID" value="MPC57956.1"/>
    <property type="molecule type" value="Genomic_DNA"/>
</dbReference>
<dbReference type="AlphaFoldDB" id="A0A5B7GK85"/>
<sequence>MILEDDRGEPPEKKNQEKLWSTSGTSPSLLDADLHGLGLSRHQTAELSPDFPHQLIHHDVSAQLIHHDVSAQ</sequence>
<dbReference type="Proteomes" id="UP000324222">
    <property type="component" value="Unassembled WGS sequence"/>
</dbReference>
<keyword evidence="3" id="KW-1185">Reference proteome</keyword>
<feature type="compositionally biased region" description="Basic and acidic residues" evidence="1">
    <location>
        <begin position="1"/>
        <end position="17"/>
    </location>
</feature>
<evidence type="ECO:0000313" key="3">
    <source>
        <dbReference type="Proteomes" id="UP000324222"/>
    </source>
</evidence>
<feature type="compositionally biased region" description="Polar residues" evidence="1">
    <location>
        <begin position="18"/>
        <end position="28"/>
    </location>
</feature>
<protein>
    <submittedName>
        <fullName evidence="2">Uncharacterized protein</fullName>
    </submittedName>
</protein>
<gene>
    <name evidence="2" type="ORF">E2C01_051948</name>
</gene>
<name>A0A5B7GK85_PORTR</name>
<proteinExistence type="predicted"/>